<dbReference type="EMBL" id="JAFBMS010001971">
    <property type="protein sequence ID" value="KAG9328660.1"/>
    <property type="molecule type" value="Genomic_DNA"/>
</dbReference>
<sequence length="158" mass="17237">MAEQWGDPFCFHFLPPFDSDPDGELGNPAEDGEEAGLKRKAVSQGETEGEVDGEEDEEAPHSCAGCRQVFESLNDLNEHKINQCQLTVGRRSIDPSLSSFLSDRGRANALRETAKPPPQTPPPILWSPLRDSRTTSPPALPSTVRGKDCKGSWEIPPA</sequence>
<dbReference type="OrthoDB" id="10014897at2759"/>
<feature type="compositionally biased region" description="Acidic residues" evidence="1">
    <location>
        <begin position="47"/>
        <end position="58"/>
    </location>
</feature>
<feature type="compositionally biased region" description="Pro residues" evidence="1">
    <location>
        <begin position="115"/>
        <end position="125"/>
    </location>
</feature>
<proteinExistence type="predicted"/>
<organism evidence="2 3">
    <name type="scientific">Albula glossodonta</name>
    <name type="common">roundjaw bonefish</name>
    <dbReference type="NCBI Taxonomy" id="121402"/>
    <lineage>
        <taxon>Eukaryota</taxon>
        <taxon>Metazoa</taxon>
        <taxon>Chordata</taxon>
        <taxon>Craniata</taxon>
        <taxon>Vertebrata</taxon>
        <taxon>Euteleostomi</taxon>
        <taxon>Actinopterygii</taxon>
        <taxon>Neopterygii</taxon>
        <taxon>Teleostei</taxon>
        <taxon>Albuliformes</taxon>
        <taxon>Albulidae</taxon>
        <taxon>Albula</taxon>
    </lineage>
</organism>
<feature type="region of interest" description="Disordered" evidence="1">
    <location>
        <begin position="13"/>
        <end position="62"/>
    </location>
</feature>
<accession>A0A8T2MNH6</accession>
<protein>
    <submittedName>
        <fullName evidence="2">Uncharacterized protein</fullName>
    </submittedName>
</protein>
<keyword evidence="3" id="KW-1185">Reference proteome</keyword>
<feature type="region of interest" description="Disordered" evidence="1">
    <location>
        <begin position="95"/>
        <end position="158"/>
    </location>
</feature>
<dbReference type="AlphaFoldDB" id="A0A8T2MNH6"/>
<evidence type="ECO:0000256" key="1">
    <source>
        <dbReference type="SAM" id="MobiDB-lite"/>
    </source>
</evidence>
<name>A0A8T2MNH6_9TELE</name>
<comment type="caution">
    <text evidence="2">The sequence shown here is derived from an EMBL/GenBank/DDBJ whole genome shotgun (WGS) entry which is preliminary data.</text>
</comment>
<reference evidence="2" key="1">
    <citation type="thesis" date="2021" institute="BYU ScholarsArchive" country="Provo, UT, USA">
        <title>Applications of and Algorithms for Genome Assembly and Genomic Analyses with an Emphasis on Marine Teleosts.</title>
        <authorList>
            <person name="Pickett B.D."/>
        </authorList>
    </citation>
    <scope>NUCLEOTIDE SEQUENCE</scope>
    <source>
        <strain evidence="2">HI-2016</strain>
    </source>
</reference>
<gene>
    <name evidence="2" type="ORF">JZ751_011551</name>
</gene>
<evidence type="ECO:0000313" key="3">
    <source>
        <dbReference type="Proteomes" id="UP000824540"/>
    </source>
</evidence>
<feature type="non-terminal residue" evidence="2">
    <location>
        <position position="1"/>
    </location>
</feature>
<dbReference type="Proteomes" id="UP000824540">
    <property type="component" value="Unassembled WGS sequence"/>
</dbReference>
<evidence type="ECO:0000313" key="2">
    <source>
        <dbReference type="EMBL" id="KAG9328660.1"/>
    </source>
</evidence>